<dbReference type="GO" id="GO:0071949">
    <property type="term" value="F:FAD binding"/>
    <property type="evidence" value="ECO:0007669"/>
    <property type="project" value="InterPro"/>
</dbReference>
<dbReference type="SUPFAM" id="SSF51905">
    <property type="entry name" value="FAD/NAD(P)-binding domain"/>
    <property type="match status" value="1"/>
</dbReference>
<accession>A0A451D4G1</accession>
<comment type="subunit">
    <text evidence="8">Component of the Ubi complex metabolon, which regroups five ubiquinone biosynthesis proteins (UbiE, UbiF, UbiG, UbiH and UbiI) and two accessory factors (UbiK and the lipid-binding protein UbiJ).</text>
</comment>
<dbReference type="PRINTS" id="PR00420">
    <property type="entry name" value="RNGMNOXGNASE"/>
</dbReference>
<evidence type="ECO:0000256" key="1">
    <source>
        <dbReference type="ARBA" id="ARBA00001974"/>
    </source>
</evidence>
<dbReference type="FunFam" id="3.50.50.60:FF:000021">
    <property type="entry name" value="Ubiquinone biosynthesis monooxygenase COQ6"/>
    <property type="match status" value="1"/>
</dbReference>
<comment type="cofactor">
    <cofactor evidence="1">
        <name>FAD</name>
        <dbReference type="ChEBI" id="CHEBI:57692"/>
    </cofactor>
</comment>
<evidence type="ECO:0000313" key="10">
    <source>
        <dbReference type="EMBL" id="VFP80565.1"/>
    </source>
</evidence>
<reference evidence="10 11" key="1">
    <citation type="submission" date="2019-02" db="EMBL/GenBank/DDBJ databases">
        <authorList>
            <person name="Manzano-Marin A."/>
            <person name="Manzano-Marin A."/>
        </authorList>
    </citation>
    <scope>NUCLEOTIDE SEQUENCE [LARGE SCALE GENOMIC DNA]</scope>
    <source>
        <strain evidence="10 11">ErCisplendens/pseudotsugae</strain>
    </source>
</reference>
<keyword evidence="5" id="KW-0274">FAD</keyword>
<keyword evidence="4" id="KW-0285">Flavoprotein</keyword>
<proteinExistence type="inferred from homology"/>
<dbReference type="PANTHER" id="PTHR43876:SF10">
    <property type="entry name" value="3-DEMETHOXYUBIQUINOL 3-HYDROXYLASE"/>
    <property type="match status" value="1"/>
</dbReference>
<name>A0A451D4G1_9GAMM</name>
<evidence type="ECO:0000256" key="5">
    <source>
        <dbReference type="ARBA" id="ARBA00022827"/>
    </source>
</evidence>
<dbReference type="InterPro" id="IPR036188">
    <property type="entry name" value="FAD/NAD-bd_sf"/>
</dbReference>
<evidence type="ECO:0000256" key="2">
    <source>
        <dbReference type="ARBA" id="ARBA00004749"/>
    </source>
</evidence>
<comment type="pathway">
    <text evidence="2">Cofactor biosynthesis; ubiquinone biosynthesis.</text>
</comment>
<keyword evidence="7" id="KW-0503">Monooxygenase</keyword>
<protein>
    <submittedName>
        <fullName evidence="10">2-octaprenyl-3-methyl-6-methoxy-1,4-benzoquinol hydroxylase</fullName>
        <ecNumber evidence="10">1.14.13.-</ecNumber>
    </submittedName>
</protein>
<gene>
    <name evidence="10" type="primary">ubiF</name>
    <name evidence="10" type="ORF">ERCISPPS3390_438</name>
</gene>
<dbReference type="InterPro" id="IPR051205">
    <property type="entry name" value="UbiH/COQ6_monooxygenase"/>
</dbReference>
<keyword evidence="6 10" id="KW-0560">Oxidoreductase</keyword>
<sequence>MQQIVEVVIIGGGLTGAALASGLKKYGFDVAVIEQEDAPSFNPLSNPDLRVSAISGASVNLLKQLEVWPQVLRMRCAPYRVQEIWEYSMARVTLDARSLGLTELGYIVENHVLKYALSKRLYHQNVFLLYKTRLKNLQRINGIWHISLDNGKILQAYLIVGADGAHSQVRKLANIGIRGWQYAQSCMLISVRCLNHPGNITWQKLTPEGPRAFLPLFGSWASLVWYGEHNYIKKLKLMNMLQLKREIRLHFPDRIGNIIPIIAGSFVLNCSHAMNYILPGLVLVGDAAHTVHPLTGQGVNLGYRDVSTLITILKEARYQSDHWWSIKVLQSYQHQRQKDNHLMQNGIDLLYRIFSNQCLSVKIIRNLGLIVANNAGAIKNDVLAYMLGL</sequence>
<dbReference type="GO" id="GO:0110142">
    <property type="term" value="C:ubiquinone biosynthesis complex"/>
    <property type="evidence" value="ECO:0007669"/>
    <property type="project" value="UniProtKB-ARBA"/>
</dbReference>
<comment type="similarity">
    <text evidence="3">Belongs to the UbiH/COQ6 family.</text>
</comment>
<evidence type="ECO:0000256" key="8">
    <source>
        <dbReference type="ARBA" id="ARBA00065734"/>
    </source>
</evidence>
<dbReference type="EMBL" id="LR217705">
    <property type="protein sequence ID" value="VFP80565.1"/>
    <property type="molecule type" value="Genomic_DNA"/>
</dbReference>
<dbReference type="PANTHER" id="PTHR43876">
    <property type="entry name" value="UBIQUINONE BIOSYNTHESIS MONOOXYGENASE COQ6, MITOCHONDRIAL"/>
    <property type="match status" value="1"/>
</dbReference>
<evidence type="ECO:0000256" key="3">
    <source>
        <dbReference type="ARBA" id="ARBA00005349"/>
    </source>
</evidence>
<dbReference type="NCBIfam" id="TIGR01988">
    <property type="entry name" value="Ubi-OHases"/>
    <property type="match status" value="1"/>
</dbReference>
<dbReference type="UniPathway" id="UPA00232"/>
<evidence type="ECO:0000256" key="6">
    <source>
        <dbReference type="ARBA" id="ARBA00023002"/>
    </source>
</evidence>
<evidence type="ECO:0000256" key="7">
    <source>
        <dbReference type="ARBA" id="ARBA00023033"/>
    </source>
</evidence>
<organism evidence="10 11">
    <name type="scientific">Candidatus Erwinia haradaeae</name>
    <dbReference type="NCBI Taxonomy" id="1922217"/>
    <lineage>
        <taxon>Bacteria</taxon>
        <taxon>Pseudomonadati</taxon>
        <taxon>Pseudomonadota</taxon>
        <taxon>Gammaproteobacteria</taxon>
        <taxon>Enterobacterales</taxon>
        <taxon>Erwiniaceae</taxon>
        <taxon>Erwinia</taxon>
    </lineage>
</organism>
<evidence type="ECO:0000259" key="9">
    <source>
        <dbReference type="Pfam" id="PF01494"/>
    </source>
</evidence>
<evidence type="ECO:0000313" key="11">
    <source>
        <dbReference type="Proteomes" id="UP000294338"/>
    </source>
</evidence>
<dbReference type="Pfam" id="PF01494">
    <property type="entry name" value="FAD_binding_3"/>
    <property type="match status" value="1"/>
</dbReference>
<dbReference type="Gene3D" id="3.50.50.60">
    <property type="entry name" value="FAD/NAD(P)-binding domain"/>
    <property type="match status" value="2"/>
</dbReference>
<feature type="domain" description="FAD-binding" evidence="9">
    <location>
        <begin position="5"/>
        <end position="337"/>
    </location>
</feature>
<dbReference type="EC" id="1.14.13.-" evidence="10"/>
<evidence type="ECO:0000256" key="4">
    <source>
        <dbReference type="ARBA" id="ARBA00022630"/>
    </source>
</evidence>
<dbReference type="InterPro" id="IPR010971">
    <property type="entry name" value="UbiH/COQ6"/>
</dbReference>
<dbReference type="Proteomes" id="UP000294338">
    <property type="component" value="Chromosome 1"/>
</dbReference>
<dbReference type="InterPro" id="IPR002938">
    <property type="entry name" value="FAD-bd"/>
</dbReference>
<dbReference type="GO" id="GO:0008682">
    <property type="term" value="F:3-demethoxyubiquinol 3-hydroxylase activity"/>
    <property type="evidence" value="ECO:0007669"/>
    <property type="project" value="TreeGrafter"/>
</dbReference>
<dbReference type="AlphaFoldDB" id="A0A451D4G1"/>
<dbReference type="GO" id="GO:0006744">
    <property type="term" value="P:ubiquinone biosynthetic process"/>
    <property type="evidence" value="ECO:0007669"/>
    <property type="project" value="UniProtKB-UniPathway"/>
</dbReference>